<dbReference type="PRINTS" id="PR00039">
    <property type="entry name" value="HTHLYSR"/>
</dbReference>
<dbReference type="PANTHER" id="PTHR30346:SF28">
    <property type="entry name" value="HTH-TYPE TRANSCRIPTIONAL REGULATOR CYNR"/>
    <property type="match status" value="1"/>
</dbReference>
<sequence length="297" mass="32299">MELRHLRYFLAVARSGSLGQAAQGLHIAQSGLSQRIRALERDLGVKLFERSPRGVTLTAAADALVPEIQRLLDQADRVTALAGELSRGVGPGLRLGYSRSAVGGTGARLVRSYREQFPAVRVNTSVAHTSLNLVRLRRRLIDVGFVRLPIDHADDLEVLMLGHDNVVLAVPAGHRLAGVERVDRHSLIDEPLVYFDRAKSPGLWSEILRQVYPEGPPVPVAVEPEEAYMLATVALGTGVTLVLESVAEILEVPGVVLRRFEDPQPSVGLGIAWLRDYAHPTVRDFVEVASMLVAADG</sequence>
<dbReference type="InterPro" id="IPR005119">
    <property type="entry name" value="LysR_subst-bd"/>
</dbReference>
<dbReference type="CDD" id="cd08414">
    <property type="entry name" value="PBP2_LTTR_aromatics_like"/>
    <property type="match status" value="1"/>
</dbReference>
<dbReference type="InterPro" id="IPR036390">
    <property type="entry name" value="WH_DNA-bd_sf"/>
</dbReference>
<dbReference type="Pfam" id="PF03466">
    <property type="entry name" value="LysR_substrate"/>
    <property type="match status" value="1"/>
</dbReference>
<proteinExistence type="inferred from homology"/>
<dbReference type="Gene3D" id="3.40.190.10">
    <property type="entry name" value="Periplasmic binding protein-like II"/>
    <property type="match status" value="2"/>
</dbReference>
<evidence type="ECO:0000313" key="8">
    <source>
        <dbReference type="Proteomes" id="UP000432464"/>
    </source>
</evidence>
<dbReference type="SUPFAM" id="SSF53850">
    <property type="entry name" value="Periplasmic binding protein-like II"/>
    <property type="match status" value="1"/>
</dbReference>
<keyword evidence="4" id="KW-0010">Activator</keyword>
<protein>
    <submittedName>
        <fullName evidence="7">LysR family transcriptional regulator</fullName>
    </submittedName>
</protein>
<keyword evidence="5" id="KW-0804">Transcription</keyword>
<feature type="domain" description="HTH lysR-type" evidence="6">
    <location>
        <begin position="1"/>
        <end position="58"/>
    </location>
</feature>
<dbReference type="GO" id="GO:0032993">
    <property type="term" value="C:protein-DNA complex"/>
    <property type="evidence" value="ECO:0007669"/>
    <property type="project" value="TreeGrafter"/>
</dbReference>
<accession>A0A6I3L1T0</accession>
<dbReference type="InterPro" id="IPR036388">
    <property type="entry name" value="WH-like_DNA-bd_sf"/>
</dbReference>
<keyword evidence="2" id="KW-0805">Transcription regulation</keyword>
<reference evidence="7 8" key="1">
    <citation type="submission" date="2019-11" db="EMBL/GenBank/DDBJ databases">
        <title>Nocardia sp. nov. CT2-14 isolated from soil.</title>
        <authorList>
            <person name="Kanchanasin P."/>
            <person name="Tanasupawat S."/>
            <person name="Yuki M."/>
            <person name="Kudo T."/>
        </authorList>
    </citation>
    <scope>NUCLEOTIDE SEQUENCE [LARGE SCALE GENOMIC DNA]</scope>
    <source>
        <strain evidence="7 8">CT2-14</strain>
    </source>
</reference>
<gene>
    <name evidence="7" type="ORF">GLP40_23180</name>
</gene>
<dbReference type="GO" id="GO:0003677">
    <property type="term" value="F:DNA binding"/>
    <property type="evidence" value="ECO:0007669"/>
    <property type="project" value="UniProtKB-KW"/>
</dbReference>
<comment type="similarity">
    <text evidence="1">Belongs to the LysR transcriptional regulatory family.</text>
</comment>
<evidence type="ECO:0000259" key="6">
    <source>
        <dbReference type="PROSITE" id="PS50931"/>
    </source>
</evidence>
<dbReference type="PANTHER" id="PTHR30346">
    <property type="entry name" value="TRANSCRIPTIONAL DUAL REGULATOR HCAR-RELATED"/>
    <property type="match status" value="1"/>
</dbReference>
<dbReference type="RefSeq" id="WP_154790111.1">
    <property type="nucleotide sequence ID" value="NZ_WMBB01000011.1"/>
</dbReference>
<evidence type="ECO:0000313" key="7">
    <source>
        <dbReference type="EMBL" id="MTE15661.1"/>
    </source>
</evidence>
<dbReference type="PROSITE" id="PS50931">
    <property type="entry name" value="HTH_LYSR"/>
    <property type="match status" value="1"/>
</dbReference>
<keyword evidence="3" id="KW-0238">DNA-binding</keyword>
<organism evidence="7 8">
    <name type="scientific">Nocardia aurantiaca</name>
    <dbReference type="NCBI Taxonomy" id="2675850"/>
    <lineage>
        <taxon>Bacteria</taxon>
        <taxon>Bacillati</taxon>
        <taxon>Actinomycetota</taxon>
        <taxon>Actinomycetes</taxon>
        <taxon>Mycobacteriales</taxon>
        <taxon>Nocardiaceae</taxon>
        <taxon>Nocardia</taxon>
    </lineage>
</organism>
<dbReference type="SUPFAM" id="SSF46785">
    <property type="entry name" value="Winged helix' DNA-binding domain"/>
    <property type="match status" value="1"/>
</dbReference>
<dbReference type="Gene3D" id="1.10.10.10">
    <property type="entry name" value="Winged helix-like DNA-binding domain superfamily/Winged helix DNA-binding domain"/>
    <property type="match status" value="1"/>
</dbReference>
<dbReference type="FunFam" id="1.10.10.10:FF:000001">
    <property type="entry name" value="LysR family transcriptional regulator"/>
    <property type="match status" value="1"/>
</dbReference>
<evidence type="ECO:0000256" key="1">
    <source>
        <dbReference type="ARBA" id="ARBA00009437"/>
    </source>
</evidence>
<dbReference type="EMBL" id="WMBB01000011">
    <property type="protein sequence ID" value="MTE15661.1"/>
    <property type="molecule type" value="Genomic_DNA"/>
</dbReference>
<evidence type="ECO:0000256" key="3">
    <source>
        <dbReference type="ARBA" id="ARBA00023125"/>
    </source>
</evidence>
<dbReference type="Pfam" id="PF00126">
    <property type="entry name" value="HTH_1"/>
    <property type="match status" value="1"/>
</dbReference>
<keyword evidence="8" id="KW-1185">Reference proteome</keyword>
<dbReference type="Proteomes" id="UP000432464">
    <property type="component" value="Unassembled WGS sequence"/>
</dbReference>
<evidence type="ECO:0000256" key="4">
    <source>
        <dbReference type="ARBA" id="ARBA00023159"/>
    </source>
</evidence>
<name>A0A6I3L1T0_9NOCA</name>
<evidence type="ECO:0000256" key="2">
    <source>
        <dbReference type="ARBA" id="ARBA00023015"/>
    </source>
</evidence>
<evidence type="ECO:0000256" key="5">
    <source>
        <dbReference type="ARBA" id="ARBA00023163"/>
    </source>
</evidence>
<dbReference type="AlphaFoldDB" id="A0A6I3L1T0"/>
<dbReference type="GO" id="GO:0003700">
    <property type="term" value="F:DNA-binding transcription factor activity"/>
    <property type="evidence" value="ECO:0007669"/>
    <property type="project" value="InterPro"/>
</dbReference>
<comment type="caution">
    <text evidence="7">The sequence shown here is derived from an EMBL/GenBank/DDBJ whole genome shotgun (WGS) entry which is preliminary data.</text>
</comment>
<dbReference type="InterPro" id="IPR000847">
    <property type="entry name" value="LysR_HTH_N"/>
</dbReference>